<evidence type="ECO:0000259" key="2">
    <source>
        <dbReference type="PROSITE" id="PS51085"/>
    </source>
</evidence>
<dbReference type="Pfam" id="PF13510">
    <property type="entry name" value="Fer2_4"/>
    <property type="match status" value="1"/>
</dbReference>
<gene>
    <name evidence="3" type="ORF">F4V44_01585</name>
</gene>
<proteinExistence type="predicted"/>
<evidence type="ECO:0000256" key="1">
    <source>
        <dbReference type="ARBA" id="ARBA00023002"/>
    </source>
</evidence>
<dbReference type="InterPro" id="IPR001041">
    <property type="entry name" value="2Fe-2S_ferredoxin-type"/>
</dbReference>
<dbReference type="InterPro" id="IPR042204">
    <property type="entry name" value="2Fe-2S-bd_N"/>
</dbReference>
<comment type="caution">
    <text evidence="3">The sequence shown here is derived from an EMBL/GenBank/DDBJ whole genome shotgun (WGS) entry which is preliminary data.</text>
</comment>
<evidence type="ECO:0000313" key="4">
    <source>
        <dbReference type="Proteomes" id="UP000326671"/>
    </source>
</evidence>
<dbReference type="CDD" id="cd00207">
    <property type="entry name" value="fer2"/>
    <property type="match status" value="1"/>
</dbReference>
<dbReference type="PROSITE" id="PS51085">
    <property type="entry name" value="2FE2S_FER_2"/>
    <property type="match status" value="1"/>
</dbReference>
<name>A0A5J5I8B4_9BACI</name>
<dbReference type="GO" id="GO:0051536">
    <property type="term" value="F:iron-sulfur cluster binding"/>
    <property type="evidence" value="ECO:0007669"/>
    <property type="project" value="InterPro"/>
</dbReference>
<reference evidence="3 4" key="1">
    <citation type="submission" date="2019-09" db="EMBL/GenBank/DDBJ databases">
        <title>Whole genome sequences of isolates from the Mars Exploration Rovers.</title>
        <authorList>
            <person name="Seuylemezian A."/>
            <person name="Vaishampayan P."/>
        </authorList>
    </citation>
    <scope>NUCLEOTIDE SEQUENCE [LARGE SCALE GENOMIC DNA]</scope>
    <source>
        <strain evidence="3 4">MER_TA_151</strain>
    </source>
</reference>
<protein>
    <submittedName>
        <fullName evidence="3">(2Fe-2S)-binding protein</fullName>
    </submittedName>
</protein>
<evidence type="ECO:0000313" key="3">
    <source>
        <dbReference type="EMBL" id="KAA9031148.1"/>
    </source>
</evidence>
<dbReference type="SUPFAM" id="SSF54292">
    <property type="entry name" value="2Fe-2S ferredoxin-like"/>
    <property type="match status" value="1"/>
</dbReference>
<sequence length="111" mass="12240">MNSMRVDQHPVLGNMGQREKITFVFEGQQFTAYKGDTIASALLASGVRTLRRHEDRGTPKGIYCNIGHCFECRVRVNGQNSVRACLTPVENNMIVESNVSHTTTSRGGGKV</sequence>
<keyword evidence="4" id="KW-1185">Reference proteome</keyword>
<feature type="domain" description="2Fe-2S ferredoxin-type" evidence="2">
    <location>
        <begin position="19"/>
        <end position="101"/>
    </location>
</feature>
<dbReference type="EMBL" id="VYKL01000005">
    <property type="protein sequence ID" value="KAA9031148.1"/>
    <property type="molecule type" value="Genomic_DNA"/>
</dbReference>
<dbReference type="Proteomes" id="UP000326671">
    <property type="component" value="Unassembled WGS sequence"/>
</dbReference>
<accession>A0A5J5I8B4</accession>
<dbReference type="Gene3D" id="3.10.20.440">
    <property type="entry name" value="2Fe-2S iron-sulphur cluster binding domain, sarcosine oxidase, alpha subunit, N-terminal domain"/>
    <property type="match status" value="1"/>
</dbReference>
<dbReference type="GO" id="GO:0016491">
    <property type="term" value="F:oxidoreductase activity"/>
    <property type="evidence" value="ECO:0007669"/>
    <property type="project" value="UniProtKB-KW"/>
</dbReference>
<keyword evidence="1" id="KW-0560">Oxidoreductase</keyword>
<organism evidence="3 4">
    <name type="scientific">Niallia endozanthoxylica</name>
    <dbReference type="NCBI Taxonomy" id="2036016"/>
    <lineage>
        <taxon>Bacteria</taxon>
        <taxon>Bacillati</taxon>
        <taxon>Bacillota</taxon>
        <taxon>Bacilli</taxon>
        <taxon>Bacillales</taxon>
        <taxon>Bacillaceae</taxon>
        <taxon>Niallia</taxon>
    </lineage>
</organism>
<dbReference type="AlphaFoldDB" id="A0A5J5I8B4"/>
<dbReference type="InterPro" id="IPR036010">
    <property type="entry name" value="2Fe-2S_ferredoxin-like_sf"/>
</dbReference>
<dbReference type="OrthoDB" id="573392at2"/>